<dbReference type="KEGG" id="rev:HUE57_11680"/>
<protein>
    <submittedName>
        <fullName evidence="1">Uncharacterized protein</fullName>
    </submittedName>
</protein>
<organism evidence="1 2">
    <name type="scientific">Candidatus Reidiella endopervernicosa</name>
    <dbReference type="NCBI Taxonomy" id="2738883"/>
    <lineage>
        <taxon>Bacteria</taxon>
        <taxon>Pseudomonadati</taxon>
        <taxon>Pseudomonadota</taxon>
        <taxon>Gammaproteobacteria</taxon>
        <taxon>Candidatus Reidiella</taxon>
    </lineage>
</organism>
<keyword evidence="2" id="KW-1185">Reference proteome</keyword>
<evidence type="ECO:0000313" key="1">
    <source>
        <dbReference type="EMBL" id="QKQ26864.1"/>
    </source>
</evidence>
<sequence>MNTLSLTGSITDASVCARSAVAGRGAAADGLPEGPFSQAQCSECHAEKSPAVHSYATSKHGVLARLGNGPVGRSPDCVGCHTERAHAPSNPERMRQNCNRCHSSRYVRTLITNGKQMIELGMMKAREAEQLLLRARAEFPADSLLEMEAYYLELQQHLTNLRLGVAHQSPDYQWWHGQPALDGDLLHIKGAYDLLQRQRALE</sequence>
<dbReference type="SUPFAM" id="SSF48695">
    <property type="entry name" value="Multiheme cytochromes"/>
    <property type="match status" value="1"/>
</dbReference>
<dbReference type="Gene3D" id="1.20.850.10">
    <property type="entry name" value="Hydroxylamine Oxidoreductase, Chain A, domain 2"/>
    <property type="match status" value="1"/>
</dbReference>
<dbReference type="InterPro" id="IPR036280">
    <property type="entry name" value="Multihaem_cyt_sf"/>
</dbReference>
<dbReference type="Proteomes" id="UP000509658">
    <property type="component" value="Chromosome"/>
</dbReference>
<reference evidence="1 2" key="1">
    <citation type="submission" date="2020-05" db="EMBL/GenBank/DDBJ databases">
        <title>Horizontal transmission and recombination maintain forever young bacterial symbiont genomes.</title>
        <authorList>
            <person name="Russell S.L."/>
            <person name="Pepper-Tunick E."/>
            <person name="Svedberg J."/>
            <person name="Byrne A."/>
            <person name="Ruelas Castillo J."/>
            <person name="Vollmers C."/>
            <person name="Beinart R.A."/>
            <person name="Corbett-Detig R."/>
        </authorList>
    </citation>
    <scope>NUCLEOTIDE SEQUENCE [LARGE SCALE GENOMIC DNA]</scope>
    <source>
        <strain evidence="1">Santa_Monica_outfall</strain>
    </source>
</reference>
<gene>
    <name evidence="1" type="ORF">HUE57_11680</name>
</gene>
<dbReference type="EMBL" id="CP054491">
    <property type="protein sequence ID" value="QKQ26864.1"/>
    <property type="molecule type" value="Genomic_DNA"/>
</dbReference>
<name>A0A6N0HWX8_9GAMM</name>
<evidence type="ECO:0000313" key="2">
    <source>
        <dbReference type="Proteomes" id="UP000509658"/>
    </source>
</evidence>
<dbReference type="RefSeq" id="WP_174673235.1">
    <property type="nucleotide sequence ID" value="NZ_CP054491.1"/>
</dbReference>
<proteinExistence type="predicted"/>
<dbReference type="AlphaFoldDB" id="A0A6N0HWX8"/>
<accession>A0A6N0HWX8</accession>